<protein>
    <submittedName>
        <fullName evidence="2">Uncharacterized protein</fullName>
    </submittedName>
</protein>
<dbReference type="EMBL" id="JAFBCL010000001">
    <property type="protein sequence ID" value="MBM7811991.1"/>
    <property type="molecule type" value="Genomic_DNA"/>
</dbReference>
<evidence type="ECO:0000313" key="3">
    <source>
        <dbReference type="Proteomes" id="UP000671828"/>
    </source>
</evidence>
<dbReference type="AlphaFoldDB" id="A0A8T8I5I9"/>
<dbReference type="RefSeq" id="WP_204842814.1">
    <property type="nucleotide sequence ID" value="NZ_JAFBCL010000001.1"/>
</dbReference>
<accession>A0A8T8I5I9</accession>
<dbReference type="Proteomes" id="UP001195724">
    <property type="component" value="Unassembled WGS sequence"/>
</dbReference>
<evidence type="ECO:0000313" key="4">
    <source>
        <dbReference type="Proteomes" id="UP001195724"/>
    </source>
</evidence>
<gene>
    <name evidence="2" type="ORF">J7S33_14720</name>
    <name evidence="1" type="ORF">JOE68_002856</name>
</gene>
<dbReference type="EMBL" id="CP072788">
    <property type="protein sequence ID" value="QTR05690.1"/>
    <property type="molecule type" value="Genomic_DNA"/>
</dbReference>
<name>A0A8T8I5I9_9PSEU</name>
<proteinExistence type="predicted"/>
<dbReference type="Proteomes" id="UP000671828">
    <property type="component" value="Chromosome"/>
</dbReference>
<evidence type="ECO:0000313" key="2">
    <source>
        <dbReference type="EMBL" id="QTR05690.1"/>
    </source>
</evidence>
<reference evidence="2" key="2">
    <citation type="submission" date="2021-04" db="EMBL/GenBank/DDBJ databases">
        <title>Saccharothrix algeriensis WGS.</title>
        <authorList>
            <person name="Stuskova K."/>
            <person name="Hakalova E."/>
            <person name="Tebbal A.B."/>
            <person name="Eichmeier A."/>
        </authorList>
    </citation>
    <scope>NUCLEOTIDE SEQUENCE</scope>
    <source>
        <strain evidence="2">NRRL B-24137</strain>
    </source>
</reference>
<evidence type="ECO:0000313" key="1">
    <source>
        <dbReference type="EMBL" id="MBM7811991.1"/>
    </source>
</evidence>
<organism evidence="2 3">
    <name type="scientific">Saccharothrix algeriensis</name>
    <dbReference type="NCBI Taxonomy" id="173560"/>
    <lineage>
        <taxon>Bacteria</taxon>
        <taxon>Bacillati</taxon>
        <taxon>Actinomycetota</taxon>
        <taxon>Actinomycetes</taxon>
        <taxon>Pseudonocardiales</taxon>
        <taxon>Pseudonocardiaceae</taxon>
        <taxon>Saccharothrix</taxon>
    </lineage>
</organism>
<sequence>MTGGFSVDLAELDELARRLLAVADGGRGHVVWRFGVDTGRLAESDPLREAVAVYQRSLYAALDRLCGGAERGAETLRAVAAEYRTTDEDLAARFTRLADTWAGEHDGGSTAIT</sequence>
<reference evidence="1 4" key="1">
    <citation type="submission" date="2021-01" db="EMBL/GenBank/DDBJ databases">
        <title>Sequencing the genomes of 1000 actinobacteria strains.</title>
        <authorList>
            <person name="Klenk H.-P."/>
        </authorList>
    </citation>
    <scope>NUCLEOTIDE SEQUENCE [LARGE SCALE GENOMIC DNA]</scope>
    <source>
        <strain evidence="1 4">DSM 44581</strain>
    </source>
</reference>
<keyword evidence="4" id="KW-1185">Reference proteome</keyword>